<evidence type="ECO:0000256" key="1">
    <source>
        <dbReference type="ARBA" id="ARBA00004141"/>
    </source>
</evidence>
<dbReference type="GO" id="GO:0016020">
    <property type="term" value="C:membrane"/>
    <property type="evidence" value="ECO:0007669"/>
    <property type="project" value="UniProtKB-SubCell"/>
</dbReference>
<dbReference type="AlphaFoldDB" id="A0AAD5E2S6"/>
<dbReference type="Gene3D" id="1.20.1250.20">
    <property type="entry name" value="MFS general substrate transporter like domains"/>
    <property type="match status" value="1"/>
</dbReference>
<evidence type="ECO:0000256" key="2">
    <source>
        <dbReference type="ARBA" id="ARBA00006279"/>
    </source>
</evidence>
<dbReference type="InterPro" id="IPR009716">
    <property type="entry name" value="Ferroportin-1"/>
</dbReference>
<comment type="subcellular location">
    <subcellularLocation>
        <location evidence="1 7">Membrane</location>
        <topology evidence="1 7">Multi-pass membrane protein</topology>
    </subcellularLocation>
</comment>
<evidence type="ECO:0000313" key="9">
    <source>
        <dbReference type="EMBL" id="KAI7845804.1"/>
    </source>
</evidence>
<organism evidence="9 10">
    <name type="scientific">Chlorella ohadii</name>
    <dbReference type="NCBI Taxonomy" id="2649997"/>
    <lineage>
        <taxon>Eukaryota</taxon>
        <taxon>Viridiplantae</taxon>
        <taxon>Chlorophyta</taxon>
        <taxon>core chlorophytes</taxon>
        <taxon>Trebouxiophyceae</taxon>
        <taxon>Chlorellales</taxon>
        <taxon>Chlorellaceae</taxon>
        <taxon>Chlorella clade</taxon>
        <taxon>Chlorella</taxon>
    </lineage>
</organism>
<evidence type="ECO:0000256" key="7">
    <source>
        <dbReference type="RuleBase" id="RU365065"/>
    </source>
</evidence>
<keyword evidence="6 7" id="KW-0472">Membrane</keyword>
<keyword evidence="3 7" id="KW-0813">Transport</keyword>
<feature type="transmembrane region" description="Helical" evidence="7">
    <location>
        <begin position="194"/>
        <end position="216"/>
    </location>
</feature>
<accession>A0AAD5E2S6</accession>
<comment type="function">
    <text evidence="7">May be involved in iron transport and iron homeostasis.</text>
</comment>
<evidence type="ECO:0000256" key="5">
    <source>
        <dbReference type="ARBA" id="ARBA00022989"/>
    </source>
</evidence>
<dbReference type="PANTHER" id="PTHR11660">
    <property type="entry name" value="SOLUTE CARRIER FAMILY 40 MEMBER"/>
    <property type="match status" value="1"/>
</dbReference>
<comment type="similarity">
    <text evidence="2 7">Belongs to the ferroportin (FP) (TC 2.A.100) family. SLC40A subfamily.</text>
</comment>
<feature type="transmembrane region" description="Helical" evidence="7">
    <location>
        <begin position="106"/>
        <end position="127"/>
    </location>
</feature>
<feature type="region of interest" description="Disordered" evidence="8">
    <location>
        <begin position="138"/>
        <end position="174"/>
    </location>
</feature>
<evidence type="ECO:0000256" key="3">
    <source>
        <dbReference type="ARBA" id="ARBA00022448"/>
    </source>
</evidence>
<dbReference type="SUPFAM" id="SSF103473">
    <property type="entry name" value="MFS general substrate transporter"/>
    <property type="match status" value="1"/>
</dbReference>
<protein>
    <recommendedName>
        <fullName evidence="7">Solute carrier family 40 member</fullName>
    </recommendedName>
</protein>
<dbReference type="EMBL" id="JADXDR010000013">
    <property type="protein sequence ID" value="KAI7845804.1"/>
    <property type="molecule type" value="Genomic_DNA"/>
</dbReference>
<reference evidence="9" key="1">
    <citation type="submission" date="2020-11" db="EMBL/GenBank/DDBJ databases">
        <title>Chlorella ohadii genome sequencing and assembly.</title>
        <authorList>
            <person name="Murik O."/>
            <person name="Treves H."/>
            <person name="Kedem I."/>
            <person name="Shotland Y."/>
            <person name="Kaplan A."/>
        </authorList>
    </citation>
    <scope>NUCLEOTIDE SEQUENCE</scope>
    <source>
        <strain evidence="9">1</strain>
    </source>
</reference>
<dbReference type="Pfam" id="PF06963">
    <property type="entry name" value="FPN1"/>
    <property type="match status" value="1"/>
</dbReference>
<sequence>MYLLQNSCVAASAASALCLLWSSVRSGPLFWAGFALTMAAGSASTLGALGSTLSVEREWTKALCGSDSEALAQLNAAMKRIDLTCLIASPILVGLVMQHAGGRPMVAATLVLLGWNLVSWPPEVLLLKYAQRRSPALAADRPVNRPAAHSSGTAGPAAADDDSKAKQPGGGSRGSGLQRQFAAWALYARQPAAAAALALALLYFTVLSFGTLMTAYLKALGLPEAELAVYRGLGALSGILATITFPLLHRGLGLVATGSLSIWLQLACLLAGVAPALAAALGAAVGAKPRMYALVWGLVLSRFGLWSFDLAANQLIQESVEHSALGAVSGVQGSLQSLFQMLAYAAGVLVPATDSFVWLMAGSCCIVGAAAALYTAFALHTRCGHSMHVMLQPV</sequence>
<comment type="caution">
    <text evidence="9">The sequence shown here is derived from an EMBL/GenBank/DDBJ whole genome shotgun (WGS) entry which is preliminary data.</text>
</comment>
<evidence type="ECO:0000313" key="10">
    <source>
        <dbReference type="Proteomes" id="UP001205105"/>
    </source>
</evidence>
<comment type="caution">
    <text evidence="7">Lacks conserved residue(s) required for the propagation of feature annotation.</text>
</comment>
<keyword evidence="7" id="KW-0406">Ion transport</keyword>
<proteinExistence type="inferred from homology"/>
<gene>
    <name evidence="9" type="ORF">COHA_000716</name>
</gene>
<feature type="transmembrane region" description="Helical" evidence="7">
    <location>
        <begin position="36"/>
        <end position="55"/>
    </location>
</feature>
<evidence type="ECO:0000256" key="8">
    <source>
        <dbReference type="SAM" id="MobiDB-lite"/>
    </source>
</evidence>
<keyword evidence="5 7" id="KW-1133">Transmembrane helix</keyword>
<feature type="transmembrane region" description="Helical" evidence="7">
    <location>
        <begin position="260"/>
        <end position="285"/>
    </location>
</feature>
<feature type="transmembrane region" description="Helical" evidence="7">
    <location>
        <begin position="228"/>
        <end position="248"/>
    </location>
</feature>
<dbReference type="Proteomes" id="UP001205105">
    <property type="component" value="Unassembled WGS sequence"/>
</dbReference>
<evidence type="ECO:0000256" key="6">
    <source>
        <dbReference type="ARBA" id="ARBA00023136"/>
    </source>
</evidence>
<dbReference type="GO" id="GO:0005381">
    <property type="term" value="F:iron ion transmembrane transporter activity"/>
    <property type="evidence" value="ECO:0007669"/>
    <property type="project" value="UniProtKB-UniRule"/>
</dbReference>
<evidence type="ECO:0000256" key="4">
    <source>
        <dbReference type="ARBA" id="ARBA00022692"/>
    </source>
</evidence>
<keyword evidence="10" id="KW-1185">Reference proteome</keyword>
<dbReference type="InterPro" id="IPR036259">
    <property type="entry name" value="MFS_trans_sf"/>
</dbReference>
<dbReference type="PANTHER" id="PTHR11660:SF57">
    <property type="entry name" value="SOLUTE CARRIER FAMILY 40 MEMBER"/>
    <property type="match status" value="1"/>
</dbReference>
<feature type="transmembrane region" description="Helical" evidence="7">
    <location>
        <begin position="81"/>
        <end position="100"/>
    </location>
</feature>
<keyword evidence="4 7" id="KW-0812">Transmembrane</keyword>
<name>A0AAD5E2S6_9CHLO</name>
<feature type="transmembrane region" description="Helical" evidence="7">
    <location>
        <begin position="356"/>
        <end position="379"/>
    </location>
</feature>